<feature type="compositionally biased region" description="Basic and acidic residues" evidence="1">
    <location>
        <begin position="59"/>
        <end position="79"/>
    </location>
</feature>
<dbReference type="EMBL" id="JATAAI010000036">
    <property type="protein sequence ID" value="KAK1734879.1"/>
    <property type="molecule type" value="Genomic_DNA"/>
</dbReference>
<evidence type="ECO:0008006" key="5">
    <source>
        <dbReference type="Google" id="ProtNLM"/>
    </source>
</evidence>
<dbReference type="AlphaFoldDB" id="A0AAD9D6P1"/>
<proteinExistence type="predicted"/>
<evidence type="ECO:0000256" key="2">
    <source>
        <dbReference type="SAM" id="SignalP"/>
    </source>
</evidence>
<dbReference type="Proteomes" id="UP001224775">
    <property type="component" value="Unassembled WGS sequence"/>
</dbReference>
<comment type="caution">
    <text evidence="3">The sequence shown here is derived from an EMBL/GenBank/DDBJ whole genome shotgun (WGS) entry which is preliminary data.</text>
</comment>
<evidence type="ECO:0000256" key="1">
    <source>
        <dbReference type="SAM" id="MobiDB-lite"/>
    </source>
</evidence>
<organism evidence="3 4">
    <name type="scientific">Skeletonema marinoi</name>
    <dbReference type="NCBI Taxonomy" id="267567"/>
    <lineage>
        <taxon>Eukaryota</taxon>
        <taxon>Sar</taxon>
        <taxon>Stramenopiles</taxon>
        <taxon>Ochrophyta</taxon>
        <taxon>Bacillariophyta</taxon>
        <taxon>Coscinodiscophyceae</taxon>
        <taxon>Thalassiosirophycidae</taxon>
        <taxon>Thalassiosirales</taxon>
        <taxon>Skeletonemataceae</taxon>
        <taxon>Skeletonema</taxon>
        <taxon>Skeletonema marinoi-dohrnii complex</taxon>
    </lineage>
</organism>
<sequence>MRQSKFMLVVCCCCSATTSVAFLPSGTSIVVRHHLPSSSYVFGTIGNEDFSKIFGSQEASERRTRDLAREYHPRPKTTDNDGGSGTEESNTGNKKHIQQQQQQQDSEQNKSVARKSKVVRKYVPPPGLWKK</sequence>
<name>A0AAD9D6P1_9STRA</name>
<feature type="chain" id="PRO_5042087431" description="Secreted protein" evidence="2">
    <location>
        <begin position="22"/>
        <end position="131"/>
    </location>
</feature>
<feature type="region of interest" description="Disordered" evidence="1">
    <location>
        <begin position="55"/>
        <end position="131"/>
    </location>
</feature>
<accession>A0AAD9D6P1</accession>
<evidence type="ECO:0000313" key="4">
    <source>
        <dbReference type="Proteomes" id="UP001224775"/>
    </source>
</evidence>
<keyword evidence="4" id="KW-1185">Reference proteome</keyword>
<evidence type="ECO:0000313" key="3">
    <source>
        <dbReference type="EMBL" id="KAK1734879.1"/>
    </source>
</evidence>
<reference evidence="3" key="1">
    <citation type="submission" date="2023-06" db="EMBL/GenBank/DDBJ databases">
        <title>Survivors Of The Sea: Transcriptome response of Skeletonema marinoi to long-term dormancy.</title>
        <authorList>
            <person name="Pinder M.I.M."/>
            <person name="Kourtchenko O."/>
            <person name="Robertson E.K."/>
            <person name="Larsson T."/>
            <person name="Maumus F."/>
            <person name="Osuna-Cruz C.M."/>
            <person name="Vancaester E."/>
            <person name="Stenow R."/>
            <person name="Vandepoele K."/>
            <person name="Ploug H."/>
            <person name="Bruchert V."/>
            <person name="Godhe A."/>
            <person name="Topel M."/>
        </authorList>
    </citation>
    <scope>NUCLEOTIDE SEQUENCE</scope>
    <source>
        <strain evidence="3">R05AC</strain>
    </source>
</reference>
<feature type="signal peptide" evidence="2">
    <location>
        <begin position="1"/>
        <end position="21"/>
    </location>
</feature>
<protein>
    <recommendedName>
        <fullName evidence="5">Secreted protein</fullName>
    </recommendedName>
</protein>
<keyword evidence="2" id="KW-0732">Signal</keyword>
<gene>
    <name evidence="3" type="ORF">QTG54_014339</name>
</gene>